<comment type="similarity">
    <text evidence="2 13">Belongs to the SUA5 family.</text>
</comment>
<feature type="binding site" evidence="14">
    <location>
        <position position="124"/>
    </location>
    <ligand>
        <name>L-threonine</name>
        <dbReference type="ChEBI" id="CHEBI:57926"/>
    </ligand>
</feature>
<organism evidence="16 17">
    <name type="scientific">Ligaoa zhengdingensis</name>
    <dbReference type="NCBI Taxonomy" id="2763658"/>
    <lineage>
        <taxon>Bacteria</taxon>
        <taxon>Bacillati</taxon>
        <taxon>Bacillota</taxon>
        <taxon>Clostridia</taxon>
        <taxon>Eubacteriales</taxon>
        <taxon>Oscillospiraceae</taxon>
        <taxon>Ligaoa</taxon>
    </lineage>
</organism>
<evidence type="ECO:0000256" key="7">
    <source>
        <dbReference type="ARBA" id="ARBA00022694"/>
    </source>
</evidence>
<dbReference type="GO" id="GO:0000049">
    <property type="term" value="F:tRNA binding"/>
    <property type="evidence" value="ECO:0007669"/>
    <property type="project" value="TreeGrafter"/>
</dbReference>
<feature type="binding site" evidence="14">
    <location>
        <position position="144"/>
    </location>
    <ligand>
        <name>ATP</name>
        <dbReference type="ChEBI" id="CHEBI:30616"/>
    </ligand>
</feature>
<feature type="binding site" evidence="14">
    <location>
        <position position="65"/>
    </location>
    <ligand>
        <name>ATP</name>
        <dbReference type="ChEBI" id="CHEBI:30616"/>
    </ligand>
</feature>
<comment type="caution">
    <text evidence="16">The sequence shown here is derived from an EMBL/GenBank/DDBJ whole genome shotgun (WGS) entry which is preliminary data.</text>
</comment>
<dbReference type="EMBL" id="JACRST010000002">
    <property type="protein sequence ID" value="MBC8545802.1"/>
    <property type="molecule type" value="Genomic_DNA"/>
</dbReference>
<evidence type="ECO:0000256" key="4">
    <source>
        <dbReference type="ARBA" id="ARBA00015492"/>
    </source>
</evidence>
<protein>
    <recommendedName>
        <fullName evidence="4 13">Threonylcarbamoyl-AMP synthase</fullName>
        <shortName evidence="13">TC-AMP synthase</shortName>
        <ecNumber evidence="3 13">2.7.7.87</ecNumber>
    </recommendedName>
    <alternativeName>
        <fullName evidence="11 13">L-threonylcarbamoyladenylate synthase</fullName>
    </alternativeName>
</protein>
<dbReference type="GO" id="GO:0006450">
    <property type="term" value="P:regulation of translational fidelity"/>
    <property type="evidence" value="ECO:0007669"/>
    <property type="project" value="TreeGrafter"/>
</dbReference>
<dbReference type="FunFam" id="3.90.870.10:FF:000009">
    <property type="entry name" value="Threonylcarbamoyl-AMP synthase, putative"/>
    <property type="match status" value="1"/>
</dbReference>
<evidence type="ECO:0000313" key="17">
    <source>
        <dbReference type="Proteomes" id="UP000653127"/>
    </source>
</evidence>
<evidence type="ECO:0000256" key="2">
    <source>
        <dbReference type="ARBA" id="ARBA00007663"/>
    </source>
</evidence>
<proteinExistence type="inferred from homology"/>
<evidence type="ECO:0000256" key="13">
    <source>
        <dbReference type="PIRNR" id="PIRNR004930"/>
    </source>
</evidence>
<dbReference type="PANTHER" id="PTHR17490">
    <property type="entry name" value="SUA5"/>
    <property type="match status" value="1"/>
</dbReference>
<keyword evidence="17" id="KW-1185">Reference proteome</keyword>
<dbReference type="PIRSF" id="PIRSF004930">
    <property type="entry name" value="Tln_factor_SUA5"/>
    <property type="match status" value="1"/>
</dbReference>
<dbReference type="SUPFAM" id="SSF55821">
    <property type="entry name" value="YrdC/RibB"/>
    <property type="match status" value="1"/>
</dbReference>
<evidence type="ECO:0000256" key="1">
    <source>
        <dbReference type="ARBA" id="ARBA00004496"/>
    </source>
</evidence>
<dbReference type="InterPro" id="IPR038385">
    <property type="entry name" value="Sua5/YwlC_C"/>
</dbReference>
<dbReference type="InterPro" id="IPR005145">
    <property type="entry name" value="Sua5_C"/>
</dbReference>
<dbReference type="InterPro" id="IPR017945">
    <property type="entry name" value="DHBP_synth_RibB-like_a/b_dom"/>
</dbReference>
<dbReference type="EC" id="2.7.7.87" evidence="3 13"/>
<feature type="binding site" evidence="14">
    <location>
        <position position="154"/>
    </location>
    <ligand>
        <name>ATP</name>
        <dbReference type="ChEBI" id="CHEBI:30616"/>
    </ligand>
</feature>
<dbReference type="PANTHER" id="PTHR17490:SF16">
    <property type="entry name" value="THREONYLCARBAMOYL-AMP SYNTHASE"/>
    <property type="match status" value="1"/>
</dbReference>
<dbReference type="InterPro" id="IPR006070">
    <property type="entry name" value="Sua5-like_dom"/>
</dbReference>
<keyword evidence="8 13" id="KW-0548">Nucleotidyltransferase</keyword>
<comment type="function">
    <text evidence="13">Required for the formation of a threonylcarbamoyl group on adenosine at position 37 (t(6)A37) in tRNAs that read codons beginning with adenine.</text>
</comment>
<comment type="subcellular location">
    <subcellularLocation>
        <location evidence="1 13">Cytoplasm</location>
    </subcellularLocation>
</comment>
<evidence type="ECO:0000256" key="14">
    <source>
        <dbReference type="PIRSR" id="PIRSR004930-1"/>
    </source>
</evidence>
<evidence type="ECO:0000259" key="15">
    <source>
        <dbReference type="PROSITE" id="PS51163"/>
    </source>
</evidence>
<keyword evidence="7 13" id="KW-0819">tRNA processing</keyword>
<comment type="catalytic activity">
    <reaction evidence="12 13">
        <text>L-threonine + hydrogencarbonate + ATP = L-threonylcarbamoyladenylate + diphosphate + H2O</text>
        <dbReference type="Rhea" id="RHEA:36407"/>
        <dbReference type="ChEBI" id="CHEBI:15377"/>
        <dbReference type="ChEBI" id="CHEBI:17544"/>
        <dbReference type="ChEBI" id="CHEBI:30616"/>
        <dbReference type="ChEBI" id="CHEBI:33019"/>
        <dbReference type="ChEBI" id="CHEBI:57926"/>
        <dbReference type="ChEBI" id="CHEBI:73682"/>
        <dbReference type="EC" id="2.7.7.87"/>
    </reaction>
</comment>
<feature type="binding site" evidence="14">
    <location>
        <position position="146"/>
    </location>
    <ligand>
        <name>ATP</name>
        <dbReference type="ChEBI" id="CHEBI:30616"/>
    </ligand>
</feature>
<accession>A0A926DXT2</accession>
<dbReference type="GO" id="GO:0003725">
    <property type="term" value="F:double-stranded RNA binding"/>
    <property type="evidence" value="ECO:0007669"/>
    <property type="project" value="UniProtKB-UniRule"/>
</dbReference>
<keyword evidence="5 13" id="KW-0963">Cytoplasm</keyword>
<feature type="binding site" evidence="14">
    <location>
        <position position="184"/>
    </location>
    <ligand>
        <name>L-threonine</name>
        <dbReference type="ChEBI" id="CHEBI:57926"/>
    </ligand>
</feature>
<dbReference type="Pfam" id="PF01300">
    <property type="entry name" value="Sua5_yciO_yrdC"/>
    <property type="match status" value="1"/>
</dbReference>
<keyword evidence="6 13" id="KW-0808">Transferase</keyword>
<feature type="binding site" evidence="14">
    <location>
        <position position="38"/>
    </location>
    <ligand>
        <name>L-threonine</name>
        <dbReference type="ChEBI" id="CHEBI:57926"/>
    </ligand>
</feature>
<feature type="binding site" evidence="14">
    <location>
        <position position="240"/>
    </location>
    <ligand>
        <name>ATP</name>
        <dbReference type="ChEBI" id="CHEBI:30616"/>
    </ligand>
</feature>
<dbReference type="InterPro" id="IPR050156">
    <property type="entry name" value="TC-AMP_synthase_SUA5"/>
</dbReference>
<feature type="binding site" evidence="14">
    <location>
        <position position="120"/>
    </location>
    <ligand>
        <name>ATP</name>
        <dbReference type="ChEBI" id="CHEBI:30616"/>
    </ligand>
</feature>
<evidence type="ECO:0000256" key="9">
    <source>
        <dbReference type="ARBA" id="ARBA00022741"/>
    </source>
</evidence>
<evidence type="ECO:0000313" key="16">
    <source>
        <dbReference type="EMBL" id="MBC8545802.1"/>
    </source>
</evidence>
<dbReference type="PROSITE" id="PS51163">
    <property type="entry name" value="YRDC"/>
    <property type="match status" value="1"/>
</dbReference>
<evidence type="ECO:0000256" key="8">
    <source>
        <dbReference type="ARBA" id="ARBA00022695"/>
    </source>
</evidence>
<evidence type="ECO:0000256" key="12">
    <source>
        <dbReference type="ARBA" id="ARBA00048366"/>
    </source>
</evidence>
<gene>
    <name evidence="16" type="ORF">H8711_02460</name>
</gene>
<dbReference type="GO" id="GO:0008033">
    <property type="term" value="P:tRNA processing"/>
    <property type="evidence" value="ECO:0007669"/>
    <property type="project" value="UniProtKB-KW"/>
</dbReference>
<dbReference type="Pfam" id="PF03481">
    <property type="entry name" value="Sua5_C"/>
    <property type="match status" value="1"/>
</dbReference>
<feature type="binding site" evidence="14">
    <location>
        <position position="61"/>
    </location>
    <ligand>
        <name>ATP</name>
        <dbReference type="ChEBI" id="CHEBI:30616"/>
    </ligand>
</feature>
<feature type="binding site" evidence="14">
    <location>
        <position position="198"/>
    </location>
    <ligand>
        <name>ATP</name>
        <dbReference type="ChEBI" id="CHEBI:30616"/>
    </ligand>
</feature>
<dbReference type="Gene3D" id="3.90.870.10">
    <property type="entry name" value="DHBP synthase"/>
    <property type="match status" value="1"/>
</dbReference>
<keyword evidence="9 13" id="KW-0547">Nucleotide-binding</keyword>
<keyword evidence="10 13" id="KW-0067">ATP-binding</keyword>
<feature type="domain" description="YrdC-like" evidence="15">
    <location>
        <begin position="16"/>
        <end position="202"/>
    </location>
</feature>
<evidence type="ECO:0000256" key="10">
    <source>
        <dbReference type="ARBA" id="ARBA00022840"/>
    </source>
</evidence>
<dbReference type="Proteomes" id="UP000653127">
    <property type="component" value="Unassembled WGS sequence"/>
</dbReference>
<dbReference type="GO" id="GO:0005737">
    <property type="term" value="C:cytoplasm"/>
    <property type="evidence" value="ECO:0007669"/>
    <property type="project" value="UniProtKB-SubCell"/>
</dbReference>
<dbReference type="NCBIfam" id="TIGR00057">
    <property type="entry name" value="L-threonylcarbamoyladenylate synthase"/>
    <property type="match status" value="1"/>
</dbReference>
<name>A0A926DXT2_9FIRM</name>
<dbReference type="GO" id="GO:0005524">
    <property type="term" value="F:ATP binding"/>
    <property type="evidence" value="ECO:0007669"/>
    <property type="project" value="UniProtKB-UniRule"/>
</dbReference>
<evidence type="ECO:0000256" key="6">
    <source>
        <dbReference type="ARBA" id="ARBA00022679"/>
    </source>
</evidence>
<evidence type="ECO:0000256" key="11">
    <source>
        <dbReference type="ARBA" id="ARBA00029774"/>
    </source>
</evidence>
<evidence type="ECO:0000256" key="3">
    <source>
        <dbReference type="ARBA" id="ARBA00012584"/>
    </source>
</evidence>
<dbReference type="GO" id="GO:0061710">
    <property type="term" value="F:L-threonylcarbamoyladenylate synthase"/>
    <property type="evidence" value="ECO:0007669"/>
    <property type="project" value="UniProtKB-EC"/>
</dbReference>
<dbReference type="Gene3D" id="3.40.50.11030">
    <property type="entry name" value="Threonylcarbamoyl-AMP synthase, C-terminal domain"/>
    <property type="match status" value="1"/>
</dbReference>
<reference evidence="16" key="1">
    <citation type="submission" date="2020-08" db="EMBL/GenBank/DDBJ databases">
        <title>Genome public.</title>
        <authorList>
            <person name="Liu C."/>
            <person name="Sun Q."/>
        </authorList>
    </citation>
    <scope>NUCLEOTIDE SEQUENCE</scope>
    <source>
        <strain evidence="16">NSJ-31</strain>
    </source>
</reference>
<evidence type="ECO:0000256" key="5">
    <source>
        <dbReference type="ARBA" id="ARBA00022490"/>
    </source>
</evidence>
<sequence>MRQTQLLKIDGIERCSAELDRAAQIIAGGGLVAIPTETVYGLAADATNEEAVRSIFEAKGRPQDNPLIVHIADRSMLGRVASRVPEAALHLADRFWPGPLTIILPKSDLIPAVTSAGLDTVAIRFPSHPVAREIIRRAGVPVAAPSANLSGSPSTTTAAHCVRDLTGRVDAIVDGGDCAVGVESTVITLAGETPRLLRPGYVTLEQLREVLGEVEVDRAVTDQPDPNQRVASPGMKYKHYAPKCRVILLDGGRQAYAGYINSHQTEGEYALCYEEDLPLLRCPAISIGKQADEAAQAARLFDSLRRLDDEGAQVVYARCPGKTGVGLALYNRLIRAAAFEVIHLDSAPSTGEG</sequence>
<dbReference type="AlphaFoldDB" id="A0A926DXT2"/>
<feature type="binding site" evidence="14">
    <location>
        <position position="70"/>
    </location>
    <ligand>
        <name>L-threonine</name>
        <dbReference type="ChEBI" id="CHEBI:57926"/>
    </ligand>
</feature>
<dbReference type="RefSeq" id="WP_249281958.1">
    <property type="nucleotide sequence ID" value="NZ_JACRST010000002.1"/>
</dbReference>
<dbReference type="InterPro" id="IPR010923">
    <property type="entry name" value="T(6)A37_SUA5"/>
</dbReference>